<reference evidence="2" key="2">
    <citation type="submission" date="2020-11" db="EMBL/GenBank/DDBJ databases">
        <authorList>
            <person name="McCartney M.A."/>
            <person name="Auch B."/>
            <person name="Kono T."/>
            <person name="Mallez S."/>
            <person name="Becker A."/>
            <person name="Gohl D.M."/>
            <person name="Silverstein K.A.T."/>
            <person name="Koren S."/>
            <person name="Bechman K.B."/>
            <person name="Herman A."/>
            <person name="Abrahante J.E."/>
            <person name="Garbe J."/>
        </authorList>
    </citation>
    <scope>NUCLEOTIDE SEQUENCE</scope>
    <source>
        <strain evidence="2">Duluth1</strain>
        <tissue evidence="2">Whole animal</tissue>
    </source>
</reference>
<evidence type="ECO:0000256" key="1">
    <source>
        <dbReference type="SAM" id="MobiDB-lite"/>
    </source>
</evidence>
<dbReference type="EMBL" id="JAIWYP010000010">
    <property type="protein sequence ID" value="KAH3755680.1"/>
    <property type="molecule type" value="Genomic_DNA"/>
</dbReference>
<dbReference type="Proteomes" id="UP000828390">
    <property type="component" value="Unassembled WGS sequence"/>
</dbReference>
<comment type="caution">
    <text evidence="2">The sequence shown here is derived from an EMBL/GenBank/DDBJ whole genome shotgun (WGS) entry which is preliminary data.</text>
</comment>
<accession>A0A9D4IBP2</accession>
<proteinExistence type="predicted"/>
<reference evidence="2" key="1">
    <citation type="journal article" date="2019" name="bioRxiv">
        <title>The Genome of the Zebra Mussel, Dreissena polymorpha: A Resource for Invasive Species Research.</title>
        <authorList>
            <person name="McCartney M.A."/>
            <person name="Auch B."/>
            <person name="Kono T."/>
            <person name="Mallez S."/>
            <person name="Zhang Y."/>
            <person name="Obille A."/>
            <person name="Becker A."/>
            <person name="Abrahante J.E."/>
            <person name="Garbe J."/>
            <person name="Badalamenti J.P."/>
            <person name="Herman A."/>
            <person name="Mangelson H."/>
            <person name="Liachko I."/>
            <person name="Sullivan S."/>
            <person name="Sone E.D."/>
            <person name="Koren S."/>
            <person name="Silverstein K.A.T."/>
            <person name="Beckman K.B."/>
            <person name="Gohl D.M."/>
        </authorList>
    </citation>
    <scope>NUCLEOTIDE SEQUENCE</scope>
    <source>
        <strain evidence="2">Duluth1</strain>
        <tissue evidence="2">Whole animal</tissue>
    </source>
</reference>
<protein>
    <submittedName>
        <fullName evidence="2">Uncharacterized protein</fullName>
    </submittedName>
</protein>
<feature type="region of interest" description="Disordered" evidence="1">
    <location>
        <begin position="18"/>
        <end position="41"/>
    </location>
</feature>
<gene>
    <name evidence="2" type="ORF">DPMN_190378</name>
</gene>
<organism evidence="2 3">
    <name type="scientific">Dreissena polymorpha</name>
    <name type="common">Zebra mussel</name>
    <name type="synonym">Mytilus polymorpha</name>
    <dbReference type="NCBI Taxonomy" id="45954"/>
    <lineage>
        <taxon>Eukaryota</taxon>
        <taxon>Metazoa</taxon>
        <taxon>Spiralia</taxon>
        <taxon>Lophotrochozoa</taxon>
        <taxon>Mollusca</taxon>
        <taxon>Bivalvia</taxon>
        <taxon>Autobranchia</taxon>
        <taxon>Heteroconchia</taxon>
        <taxon>Euheterodonta</taxon>
        <taxon>Imparidentia</taxon>
        <taxon>Neoheterodontei</taxon>
        <taxon>Myida</taxon>
        <taxon>Dreissenoidea</taxon>
        <taxon>Dreissenidae</taxon>
        <taxon>Dreissena</taxon>
    </lineage>
</organism>
<name>A0A9D4IBP2_DREPO</name>
<evidence type="ECO:0000313" key="2">
    <source>
        <dbReference type="EMBL" id="KAH3755680.1"/>
    </source>
</evidence>
<evidence type="ECO:0000313" key="3">
    <source>
        <dbReference type="Proteomes" id="UP000828390"/>
    </source>
</evidence>
<dbReference type="AlphaFoldDB" id="A0A9D4IBP2"/>
<sequence length="65" mass="7200">MTGKYPGSEIQEIEIEYRKAGNEPDGGEYRTGDGCSQAPEPVGQTTGYGIFKIITQVYDIDCVHW</sequence>
<feature type="compositionally biased region" description="Basic and acidic residues" evidence="1">
    <location>
        <begin position="18"/>
        <end position="31"/>
    </location>
</feature>
<keyword evidence="3" id="KW-1185">Reference proteome</keyword>